<dbReference type="InterPro" id="IPR025480">
    <property type="entry name" value="DUF4330"/>
</dbReference>
<dbReference type="Proteomes" id="UP001333818">
    <property type="component" value="Unassembled WGS sequence"/>
</dbReference>
<keyword evidence="1" id="KW-0472">Membrane</keyword>
<proteinExistence type="predicted"/>
<dbReference type="EMBL" id="JAZBJZ010000032">
    <property type="protein sequence ID" value="MEE3717072.1"/>
    <property type="molecule type" value="Genomic_DNA"/>
</dbReference>
<accession>A0AAW9PSX1</accession>
<reference evidence="2" key="1">
    <citation type="submission" date="2024-01" db="EMBL/GenBank/DDBJ databases">
        <title>Bank of Algae and Cyanobacteria of the Azores (BACA) strain genomes.</title>
        <authorList>
            <person name="Luz R."/>
            <person name="Cordeiro R."/>
            <person name="Fonseca A."/>
            <person name="Goncalves V."/>
        </authorList>
    </citation>
    <scope>NUCLEOTIDE SEQUENCE</scope>
    <source>
        <strain evidence="2">BACA0141</strain>
    </source>
</reference>
<keyword evidence="3" id="KW-1185">Reference proteome</keyword>
<dbReference type="RefSeq" id="WP_330483500.1">
    <property type="nucleotide sequence ID" value="NZ_JAZBJZ010000032.1"/>
</dbReference>
<feature type="transmembrane region" description="Helical" evidence="1">
    <location>
        <begin position="16"/>
        <end position="35"/>
    </location>
</feature>
<evidence type="ECO:0000313" key="3">
    <source>
        <dbReference type="Proteomes" id="UP001333818"/>
    </source>
</evidence>
<keyword evidence="1" id="KW-1133">Transmembrane helix</keyword>
<evidence type="ECO:0000256" key="1">
    <source>
        <dbReference type="SAM" id="Phobius"/>
    </source>
</evidence>
<comment type="caution">
    <text evidence="2">The sequence shown here is derived from an EMBL/GenBank/DDBJ whole genome shotgun (WGS) entry which is preliminary data.</text>
</comment>
<dbReference type="Pfam" id="PF14221">
    <property type="entry name" value="DUF4330"/>
    <property type="match status" value="1"/>
</dbReference>
<organism evidence="2 3">
    <name type="scientific">Tumidithrix elongata BACA0141</name>
    <dbReference type="NCBI Taxonomy" id="2716417"/>
    <lineage>
        <taxon>Bacteria</taxon>
        <taxon>Bacillati</taxon>
        <taxon>Cyanobacteriota</taxon>
        <taxon>Cyanophyceae</taxon>
        <taxon>Pseudanabaenales</taxon>
        <taxon>Pseudanabaenaceae</taxon>
        <taxon>Tumidithrix</taxon>
        <taxon>Tumidithrix elongata</taxon>
    </lineage>
</organism>
<evidence type="ECO:0000313" key="2">
    <source>
        <dbReference type="EMBL" id="MEE3717072.1"/>
    </source>
</evidence>
<protein>
    <submittedName>
        <fullName evidence="2">DUF4330 domain-containing protein</fullName>
    </submittedName>
</protein>
<name>A0AAW9PSX1_9CYAN</name>
<keyword evidence="1" id="KW-0812">Transmembrane</keyword>
<gene>
    <name evidence="2" type="ORF">V2H45_09975</name>
</gene>
<dbReference type="AlphaFoldDB" id="A0AAW9PSX1"/>
<sequence>MAILDRQGRLFGKVSILDIGAIAAILITVIGLFLLPGNNGNSIAQMLSADSKPVEVDMIVKGLSIIDPANVIKVGDKVSIIIRNQPREQVTIKKVEISIPKVLVAKTDGTTISVPDPRSIDTSQRDITIVLSGPARITDSGVVFGSEKVKIGTSIDIEGPKYIMRGSAMGVRY</sequence>